<protein>
    <recommendedName>
        <fullName evidence="3">tRNA threonylcarbamoyladenosine biosynthesis protein TsaE</fullName>
    </recommendedName>
    <alternativeName>
        <fullName evidence="10">t(6)A37 threonylcarbamoyladenosine biosynthesis protein TsaE</fullName>
    </alternativeName>
</protein>
<dbReference type="NCBIfam" id="TIGR00150">
    <property type="entry name" value="T6A_YjeE"/>
    <property type="match status" value="1"/>
</dbReference>
<dbReference type="InterPro" id="IPR003442">
    <property type="entry name" value="T6A_TsaE"/>
</dbReference>
<keyword evidence="7" id="KW-0547">Nucleotide-binding</keyword>
<evidence type="ECO:0000256" key="6">
    <source>
        <dbReference type="ARBA" id="ARBA00022723"/>
    </source>
</evidence>
<keyword evidence="6" id="KW-0479">Metal-binding</keyword>
<dbReference type="Pfam" id="PF02367">
    <property type="entry name" value="TsaE"/>
    <property type="match status" value="1"/>
</dbReference>
<evidence type="ECO:0000256" key="3">
    <source>
        <dbReference type="ARBA" id="ARBA00019010"/>
    </source>
</evidence>
<reference evidence="11" key="1">
    <citation type="submission" date="2018-06" db="EMBL/GenBank/DDBJ databases">
        <authorList>
            <person name="Zhirakovskaya E."/>
        </authorList>
    </citation>
    <scope>NUCLEOTIDE SEQUENCE</scope>
</reference>
<dbReference type="PANTHER" id="PTHR33540">
    <property type="entry name" value="TRNA THREONYLCARBAMOYLADENOSINE BIOSYNTHESIS PROTEIN TSAE"/>
    <property type="match status" value="1"/>
</dbReference>
<evidence type="ECO:0000256" key="1">
    <source>
        <dbReference type="ARBA" id="ARBA00004496"/>
    </source>
</evidence>
<comment type="subcellular location">
    <subcellularLocation>
        <location evidence="1">Cytoplasm</location>
    </subcellularLocation>
</comment>
<evidence type="ECO:0000256" key="9">
    <source>
        <dbReference type="ARBA" id="ARBA00022842"/>
    </source>
</evidence>
<evidence type="ECO:0000256" key="4">
    <source>
        <dbReference type="ARBA" id="ARBA00022490"/>
    </source>
</evidence>
<dbReference type="Gene3D" id="3.40.50.300">
    <property type="entry name" value="P-loop containing nucleotide triphosphate hydrolases"/>
    <property type="match status" value="1"/>
</dbReference>
<evidence type="ECO:0000256" key="8">
    <source>
        <dbReference type="ARBA" id="ARBA00022840"/>
    </source>
</evidence>
<dbReference type="AlphaFoldDB" id="A0A3B0W7K5"/>
<keyword evidence="9" id="KW-0460">Magnesium</keyword>
<evidence type="ECO:0000256" key="10">
    <source>
        <dbReference type="ARBA" id="ARBA00032441"/>
    </source>
</evidence>
<comment type="similarity">
    <text evidence="2">Belongs to the TsaE family.</text>
</comment>
<evidence type="ECO:0000256" key="7">
    <source>
        <dbReference type="ARBA" id="ARBA00022741"/>
    </source>
</evidence>
<dbReference type="GO" id="GO:0046872">
    <property type="term" value="F:metal ion binding"/>
    <property type="evidence" value="ECO:0007669"/>
    <property type="project" value="UniProtKB-KW"/>
</dbReference>
<dbReference type="GO" id="GO:0005737">
    <property type="term" value="C:cytoplasm"/>
    <property type="evidence" value="ECO:0007669"/>
    <property type="project" value="UniProtKB-SubCell"/>
</dbReference>
<name>A0A3B0W7K5_9ZZZZ</name>
<sequence length="180" mass="20840">MNRQYYTLENESKTKLFAQIMAQSYYKNMTEQRNLIVYLQGDLGAGKSFFSRAFIQFFLPLQKVKSPTYTIVESYSTEAMIIHHFDLYRLSDPEELEYLAIRDLLTEPFVALVEWPQKGEGIFPGSDIVIEFLYDEQKESAIKHSKTTSVIHFDARSIAISATSKGGEKILEYIMKHVEN</sequence>
<proteinExistence type="inferred from homology"/>
<keyword evidence="4" id="KW-0963">Cytoplasm</keyword>
<evidence type="ECO:0000256" key="2">
    <source>
        <dbReference type="ARBA" id="ARBA00007599"/>
    </source>
</evidence>
<keyword evidence="8" id="KW-0067">ATP-binding</keyword>
<gene>
    <name evidence="11" type="ORF">MNBD_GAMMA03-965</name>
</gene>
<organism evidence="11">
    <name type="scientific">hydrothermal vent metagenome</name>
    <dbReference type="NCBI Taxonomy" id="652676"/>
    <lineage>
        <taxon>unclassified sequences</taxon>
        <taxon>metagenomes</taxon>
        <taxon>ecological metagenomes</taxon>
    </lineage>
</organism>
<accession>A0A3B0W7K5</accession>
<dbReference type="PANTHER" id="PTHR33540:SF2">
    <property type="entry name" value="TRNA THREONYLCARBAMOYLADENOSINE BIOSYNTHESIS PROTEIN TSAE"/>
    <property type="match status" value="1"/>
</dbReference>
<dbReference type="EMBL" id="UOFC01000206">
    <property type="protein sequence ID" value="VAW48410.1"/>
    <property type="molecule type" value="Genomic_DNA"/>
</dbReference>
<keyword evidence="5" id="KW-0819">tRNA processing</keyword>
<evidence type="ECO:0000256" key="5">
    <source>
        <dbReference type="ARBA" id="ARBA00022694"/>
    </source>
</evidence>
<dbReference type="GO" id="GO:0005524">
    <property type="term" value="F:ATP binding"/>
    <property type="evidence" value="ECO:0007669"/>
    <property type="project" value="UniProtKB-KW"/>
</dbReference>
<dbReference type="InterPro" id="IPR027417">
    <property type="entry name" value="P-loop_NTPase"/>
</dbReference>
<dbReference type="SUPFAM" id="SSF52540">
    <property type="entry name" value="P-loop containing nucleoside triphosphate hydrolases"/>
    <property type="match status" value="1"/>
</dbReference>
<dbReference type="GO" id="GO:0002949">
    <property type="term" value="P:tRNA threonylcarbamoyladenosine modification"/>
    <property type="evidence" value="ECO:0007669"/>
    <property type="project" value="InterPro"/>
</dbReference>
<evidence type="ECO:0000313" key="11">
    <source>
        <dbReference type="EMBL" id="VAW48410.1"/>
    </source>
</evidence>